<protein>
    <submittedName>
        <fullName evidence="1">Uncharacterized protein</fullName>
    </submittedName>
</protein>
<dbReference type="GeneID" id="90542550"/>
<dbReference type="EMBL" id="CP142735">
    <property type="protein sequence ID" value="WUR04717.1"/>
    <property type="molecule type" value="Genomic_DNA"/>
</dbReference>
<proteinExistence type="predicted"/>
<gene>
    <name evidence="1" type="ORF">VNE69_10068</name>
</gene>
<name>A0AAX4JFJ7_9MICR</name>
<organism evidence="1 2">
    <name type="scientific">Vairimorpha necatrix</name>
    <dbReference type="NCBI Taxonomy" id="6039"/>
    <lineage>
        <taxon>Eukaryota</taxon>
        <taxon>Fungi</taxon>
        <taxon>Fungi incertae sedis</taxon>
        <taxon>Microsporidia</taxon>
        <taxon>Nosematidae</taxon>
        <taxon>Vairimorpha</taxon>
    </lineage>
</organism>
<accession>A0AAX4JFJ7</accession>
<evidence type="ECO:0000313" key="2">
    <source>
        <dbReference type="Proteomes" id="UP001334084"/>
    </source>
</evidence>
<dbReference type="KEGG" id="vnx:VNE69_10068"/>
<reference evidence="1" key="1">
    <citation type="journal article" date="2024" name="BMC Genomics">
        <title>Functional annotation of a divergent genome using sequence and structure-based similarity.</title>
        <authorList>
            <person name="Svedberg D."/>
            <person name="Winiger R.R."/>
            <person name="Berg A."/>
            <person name="Sharma H."/>
            <person name="Tellgren-Roth C."/>
            <person name="Debrunner-Vossbrinck B.A."/>
            <person name="Vossbrinck C.R."/>
            <person name="Barandun J."/>
        </authorList>
    </citation>
    <scope>NUCLEOTIDE SEQUENCE</scope>
    <source>
        <strain evidence="1">Illinois isolate</strain>
    </source>
</reference>
<dbReference type="Proteomes" id="UP001334084">
    <property type="component" value="Chromosome 10"/>
</dbReference>
<evidence type="ECO:0000313" key="1">
    <source>
        <dbReference type="EMBL" id="WUR04717.1"/>
    </source>
</evidence>
<sequence>MFELIFSRKYLKRKIILITPVVTVLVHFYWTKKHASKPIYSYVETPSITYSQTPWTWNPTPKHESLPLQSNKCDKSQIRLNTSDFWPFVEYHRKRSRKVYVPQISEEHKQFMINEYARIRKNMMPKIHNVNKEAVSWLEKGKRVLDNISRAIWGFRGINYCKKCILTCFDVPKRMFIKAANFASYIGSPFYKGANVVVNLAYKALPIAKECYDYMKIVGENCYNNVIKISSIVTDVVSSGVIASTKTIKNGSSIIANIAIGLTRKGVNSLQIINVAICNGFVFLYEQITNWDTRGTLQNLRRGVFYAFEKPINLFIRALGFSNNQITTIEDIQSEVILNGSNNQNNQLSSAYNFESETQNTPFSLRRAMWNCLYNCYSYIYSYFG</sequence>
<keyword evidence="2" id="KW-1185">Reference proteome</keyword>
<dbReference type="AlphaFoldDB" id="A0AAX4JFJ7"/>
<dbReference type="RefSeq" id="XP_065330862.1">
    <property type="nucleotide sequence ID" value="XM_065474790.1"/>
</dbReference>